<dbReference type="Proteomes" id="UP000660024">
    <property type="component" value="Unassembled WGS sequence"/>
</dbReference>
<dbReference type="PROSITE" id="PS51257">
    <property type="entry name" value="PROKAR_LIPOPROTEIN"/>
    <property type="match status" value="1"/>
</dbReference>
<evidence type="ECO:0000313" key="1">
    <source>
        <dbReference type="EMBL" id="MBK0383598.1"/>
    </source>
</evidence>
<comment type="caution">
    <text evidence="1">The sequence shown here is derived from an EMBL/GenBank/DDBJ whole genome shotgun (WGS) entry which is preliminary data.</text>
</comment>
<gene>
    <name evidence="1" type="ORF">I5M32_11580</name>
</gene>
<evidence type="ECO:0000313" key="2">
    <source>
        <dbReference type="Proteomes" id="UP000660024"/>
    </source>
</evidence>
<dbReference type="RefSeq" id="WP_200586472.1">
    <property type="nucleotide sequence ID" value="NZ_JAEHFY010000015.1"/>
</dbReference>
<sequence>MRNNQLTSMMRIGAKVMLFGGFCFITACSQEEIAVNPVNSSFDRQIKTLAGTRVWTGDPNQPWQDVFENFNTEDNGGTTPTLTSITDATYGKAWRVIKPAGAKRAEMSRAKGYNQQEGETIDLNYKFKINPQTDIGSSEITVFQWKTDGNVDRQNYPFNLTYKNGKLYLNLFGPGTPDWTSGSVSGRKNTVWSGTAAAGQWLSIGFRIKVSRYIGTDNSKKGYIQLWYNGSAQTFTTQNSTSNYDVTLTNNNKRVLHRTNDGSVTYPKWGVYNEASRPFEIRTLFANMTIDKL</sequence>
<dbReference type="InterPro" id="IPR025975">
    <property type="entry name" value="Polysacc_lyase"/>
</dbReference>
<accession>A0ABS1BL20</accession>
<organism evidence="1 2">
    <name type="scientific">Pedobacter segetis</name>
    <dbReference type="NCBI Taxonomy" id="2793069"/>
    <lineage>
        <taxon>Bacteria</taxon>
        <taxon>Pseudomonadati</taxon>
        <taxon>Bacteroidota</taxon>
        <taxon>Sphingobacteriia</taxon>
        <taxon>Sphingobacteriales</taxon>
        <taxon>Sphingobacteriaceae</taxon>
        <taxon>Pedobacter</taxon>
    </lineage>
</organism>
<keyword evidence="2" id="KW-1185">Reference proteome</keyword>
<dbReference type="EMBL" id="JAEHFY010000015">
    <property type="protein sequence ID" value="MBK0383598.1"/>
    <property type="molecule type" value="Genomic_DNA"/>
</dbReference>
<name>A0ABS1BL20_9SPHI</name>
<evidence type="ECO:0008006" key="3">
    <source>
        <dbReference type="Google" id="ProtNLM"/>
    </source>
</evidence>
<reference evidence="1 2" key="1">
    <citation type="submission" date="2020-12" db="EMBL/GenBank/DDBJ databases">
        <title>Bacterial novel species Pedobacter sp. SD-b isolated from soil.</title>
        <authorList>
            <person name="Jung H.-Y."/>
        </authorList>
    </citation>
    <scope>NUCLEOTIDE SEQUENCE [LARGE SCALE GENOMIC DNA]</scope>
    <source>
        <strain evidence="1 2">SD-b</strain>
    </source>
</reference>
<protein>
    <recommendedName>
        <fullName evidence="3">Polysaccharide lyase</fullName>
    </recommendedName>
</protein>
<proteinExistence type="predicted"/>
<dbReference type="Pfam" id="PF14099">
    <property type="entry name" value="Polysacc_lyase"/>
    <property type="match status" value="1"/>
</dbReference>